<dbReference type="VEuPathDB" id="FungiDB:JI435_418070"/>
<sequence>MSCTSASRSIVYGYVLGNMSYLVWSTAKLATGAAVVHLSPLSVPRISSNTTALAVFGGKWPPRLTSSIGKCGERGKRGS</sequence>
<evidence type="ECO:0000313" key="2">
    <source>
        <dbReference type="Proteomes" id="UP000663193"/>
    </source>
</evidence>
<organism evidence="1 2">
    <name type="scientific">Phaeosphaeria nodorum (strain SN15 / ATCC MYA-4574 / FGSC 10173)</name>
    <name type="common">Glume blotch fungus</name>
    <name type="synonym">Parastagonospora nodorum</name>
    <dbReference type="NCBI Taxonomy" id="321614"/>
    <lineage>
        <taxon>Eukaryota</taxon>
        <taxon>Fungi</taxon>
        <taxon>Dikarya</taxon>
        <taxon>Ascomycota</taxon>
        <taxon>Pezizomycotina</taxon>
        <taxon>Dothideomycetes</taxon>
        <taxon>Pleosporomycetidae</taxon>
        <taxon>Pleosporales</taxon>
        <taxon>Pleosporineae</taxon>
        <taxon>Phaeosphaeriaceae</taxon>
        <taxon>Parastagonospora</taxon>
    </lineage>
</organism>
<name>A0A7U2I5E7_PHANO</name>
<dbReference type="EMBL" id="CP069035">
    <property type="protein sequence ID" value="QRD02480.1"/>
    <property type="molecule type" value="Genomic_DNA"/>
</dbReference>
<protein>
    <submittedName>
        <fullName evidence="1">Uncharacterized protein</fullName>
    </submittedName>
</protein>
<dbReference type="AlphaFoldDB" id="A0A7U2I5E7"/>
<gene>
    <name evidence="1" type="ORF">JI435_418070</name>
</gene>
<dbReference type="Proteomes" id="UP000663193">
    <property type="component" value="Chromosome 13"/>
</dbReference>
<reference evidence="2" key="1">
    <citation type="journal article" date="2021" name="BMC Genomics">
        <title>Chromosome-level genome assembly and manually-curated proteome of model necrotroph Parastagonospora nodorum Sn15 reveals a genome-wide trove of candidate effector homologs, and redundancy of virulence-related functions within an accessory chromosome.</title>
        <authorList>
            <person name="Bertazzoni S."/>
            <person name="Jones D.A.B."/>
            <person name="Phan H.T."/>
            <person name="Tan K.-C."/>
            <person name="Hane J.K."/>
        </authorList>
    </citation>
    <scope>NUCLEOTIDE SEQUENCE [LARGE SCALE GENOMIC DNA]</scope>
    <source>
        <strain evidence="2">SN15 / ATCC MYA-4574 / FGSC 10173)</strain>
    </source>
</reference>
<proteinExistence type="predicted"/>
<evidence type="ECO:0000313" key="1">
    <source>
        <dbReference type="EMBL" id="QRD02480.1"/>
    </source>
</evidence>
<keyword evidence="2" id="KW-1185">Reference proteome</keyword>
<accession>A0A7U2I5E7</accession>